<protein>
    <recommendedName>
        <fullName evidence="5">HTH araC/xylS-type domain-containing protein</fullName>
    </recommendedName>
</protein>
<dbReference type="Gene3D" id="3.40.50.880">
    <property type="match status" value="1"/>
</dbReference>
<feature type="domain" description="HTH araC/xylS-type" evidence="5">
    <location>
        <begin position="220"/>
        <end position="318"/>
    </location>
</feature>
<keyword evidence="2" id="KW-0238">DNA-binding</keyword>
<evidence type="ECO:0000259" key="5">
    <source>
        <dbReference type="PROSITE" id="PS01124"/>
    </source>
</evidence>
<evidence type="ECO:0000313" key="6">
    <source>
        <dbReference type="EMBL" id="API57710.1"/>
    </source>
</evidence>
<dbReference type="PANTHER" id="PTHR43280">
    <property type="entry name" value="ARAC-FAMILY TRANSCRIPTIONAL REGULATOR"/>
    <property type="match status" value="1"/>
</dbReference>
<dbReference type="Proteomes" id="UP000183050">
    <property type="component" value="Plasmid unnamed8"/>
</dbReference>
<evidence type="ECO:0000313" key="7">
    <source>
        <dbReference type="Proteomes" id="UP000183050"/>
    </source>
</evidence>
<gene>
    <name evidence="6" type="ORF">BMW22_41270</name>
</gene>
<dbReference type="SMART" id="SM00342">
    <property type="entry name" value="HTH_ARAC"/>
    <property type="match status" value="1"/>
</dbReference>
<dbReference type="GO" id="GO:0003700">
    <property type="term" value="F:DNA-binding transcription factor activity"/>
    <property type="evidence" value="ECO:0007669"/>
    <property type="project" value="InterPro"/>
</dbReference>
<organism evidence="6 7">
    <name type="scientific">Rhizobium leguminosarum</name>
    <dbReference type="NCBI Taxonomy" id="384"/>
    <lineage>
        <taxon>Bacteria</taxon>
        <taxon>Pseudomonadati</taxon>
        <taxon>Pseudomonadota</taxon>
        <taxon>Alphaproteobacteria</taxon>
        <taxon>Hyphomicrobiales</taxon>
        <taxon>Rhizobiaceae</taxon>
        <taxon>Rhizobium/Agrobacterium group</taxon>
        <taxon>Rhizobium</taxon>
    </lineage>
</organism>
<dbReference type="InterPro" id="IPR029062">
    <property type="entry name" value="Class_I_gatase-like"/>
</dbReference>
<sequence length="377" mass="41451">MMPVSGVRRLVKVGFILLPGFTMFSYSALVYILKHCTDPAAAVGIDFEYLVLGQNPAQTTCGIQIPPTAPLQAARTCNYVFVIGGRNAVPIENRRLILEALTSADLNSATLVGTGSGLFVLIEAGFFDGLPCATDWYRGHDRDTRFAEVQQTSGMNLVVSGRRVSCAGGLATLELGSWLLERHYSAIGADVPAPQELSASQPEADQHVGTREYALDARVVRALKIIERNPGQPSKVKSLASSLGISKRQLERLFQQEMKQTVQQYSRELRLGYGYWLLLNTPKSITEIATVTGFSDSSHFNRYFRSRFATTPSEARQSKVSVDDAISPQWASLYERIVRSEQDLDLSRSRKSVYTNLAHSVAGSPSRTPPVLIFAEN</sequence>
<evidence type="ECO:0000256" key="3">
    <source>
        <dbReference type="ARBA" id="ARBA00023163"/>
    </source>
</evidence>
<dbReference type="InterPro" id="IPR020449">
    <property type="entry name" value="Tscrpt_reg_AraC-type_HTH"/>
</dbReference>
<dbReference type="GO" id="GO:0043565">
    <property type="term" value="F:sequence-specific DNA binding"/>
    <property type="evidence" value="ECO:0007669"/>
    <property type="project" value="InterPro"/>
</dbReference>
<accession>A0A1L3ZQ77</accession>
<evidence type="ECO:0000256" key="2">
    <source>
        <dbReference type="ARBA" id="ARBA00023125"/>
    </source>
</evidence>
<dbReference type="EMBL" id="CP018236">
    <property type="protein sequence ID" value="API57710.1"/>
    <property type="molecule type" value="Genomic_DNA"/>
</dbReference>
<dbReference type="PROSITE" id="PS01124">
    <property type="entry name" value="HTH_ARAC_FAMILY_2"/>
    <property type="match status" value="1"/>
</dbReference>
<keyword evidence="1" id="KW-0805">Transcription regulation</keyword>
<feature type="transmembrane region" description="Helical" evidence="4">
    <location>
        <begin position="12"/>
        <end position="33"/>
    </location>
</feature>
<dbReference type="InterPro" id="IPR018060">
    <property type="entry name" value="HTH_AraC"/>
</dbReference>
<keyword evidence="4" id="KW-1133">Transmembrane helix</keyword>
<evidence type="ECO:0000256" key="4">
    <source>
        <dbReference type="SAM" id="Phobius"/>
    </source>
</evidence>
<geneLocation type="plasmid" evidence="7">
    <name>unnamed8 sequence</name>
</geneLocation>
<reference evidence="6 7" key="1">
    <citation type="submission" date="2016-11" db="EMBL/GenBank/DDBJ databases">
        <title>Rhizobium leguminosarum bv. viciae strain Vaf12 isolated from Vavilovia formosa root nodules from Russia, Dagestan.</title>
        <authorList>
            <person name="Kimeklis A."/>
        </authorList>
    </citation>
    <scope>NUCLEOTIDE SEQUENCE [LARGE SCALE GENOMIC DNA]</scope>
    <source>
        <strain evidence="6 7">Vaf-108</strain>
        <plasmid evidence="7">Plasmid unnamed8 sequence</plasmid>
    </source>
</reference>
<keyword evidence="3" id="KW-0804">Transcription</keyword>
<dbReference type="AlphaFoldDB" id="A0A1L3ZQ77"/>
<dbReference type="InterPro" id="IPR009057">
    <property type="entry name" value="Homeodomain-like_sf"/>
</dbReference>
<keyword evidence="6" id="KW-0614">Plasmid</keyword>
<evidence type="ECO:0000256" key="1">
    <source>
        <dbReference type="ARBA" id="ARBA00023015"/>
    </source>
</evidence>
<keyword evidence="4" id="KW-0812">Transmembrane</keyword>
<proteinExistence type="predicted"/>
<dbReference type="Pfam" id="PF12833">
    <property type="entry name" value="HTH_18"/>
    <property type="match status" value="1"/>
</dbReference>
<dbReference type="SUPFAM" id="SSF46689">
    <property type="entry name" value="Homeodomain-like"/>
    <property type="match status" value="2"/>
</dbReference>
<dbReference type="PANTHER" id="PTHR43280:SF2">
    <property type="entry name" value="HTH-TYPE TRANSCRIPTIONAL REGULATOR EXSA"/>
    <property type="match status" value="1"/>
</dbReference>
<dbReference type="RefSeq" id="WP_072642712.1">
    <property type="nucleotide sequence ID" value="NZ_CP018236.1"/>
</dbReference>
<dbReference type="PRINTS" id="PR00032">
    <property type="entry name" value="HTHARAC"/>
</dbReference>
<dbReference type="Gene3D" id="1.10.10.60">
    <property type="entry name" value="Homeodomain-like"/>
    <property type="match status" value="1"/>
</dbReference>
<keyword evidence="4" id="KW-0472">Membrane</keyword>
<name>A0A1L3ZQ77_RHILE</name>
<dbReference type="SUPFAM" id="SSF52317">
    <property type="entry name" value="Class I glutamine amidotransferase-like"/>
    <property type="match status" value="1"/>
</dbReference>